<evidence type="ECO:0000313" key="1">
    <source>
        <dbReference type="EMBL" id="RYO67545.1"/>
    </source>
</evidence>
<proteinExistence type="predicted"/>
<organism evidence="1 2">
    <name type="scientific">Alternaria arborescens</name>
    <dbReference type="NCBI Taxonomy" id="156630"/>
    <lineage>
        <taxon>Eukaryota</taxon>
        <taxon>Fungi</taxon>
        <taxon>Dikarya</taxon>
        <taxon>Ascomycota</taxon>
        <taxon>Pezizomycotina</taxon>
        <taxon>Dothideomycetes</taxon>
        <taxon>Pleosporomycetidae</taxon>
        <taxon>Pleosporales</taxon>
        <taxon>Pleosporineae</taxon>
        <taxon>Pleosporaceae</taxon>
        <taxon>Alternaria</taxon>
        <taxon>Alternaria sect. Alternaria</taxon>
    </lineage>
</organism>
<name>A0A4Q4SB55_9PLEO</name>
<dbReference type="Proteomes" id="UP000293823">
    <property type="component" value="Unassembled WGS sequence"/>
</dbReference>
<gene>
    <name evidence="1" type="ORF">AA0113_g4534</name>
</gene>
<accession>A0A4Q4SB55</accession>
<dbReference type="Pfam" id="PF04502">
    <property type="entry name" value="Saf4_Yju2"/>
    <property type="match status" value="1"/>
</dbReference>
<dbReference type="EMBL" id="PEJP01000015">
    <property type="protein sequence ID" value="RYO67545.1"/>
    <property type="molecule type" value="Genomic_DNA"/>
</dbReference>
<dbReference type="InterPro" id="IPR007590">
    <property type="entry name" value="Saf4/Yju2"/>
</dbReference>
<dbReference type="OrthoDB" id="674963at2759"/>
<protein>
    <submittedName>
        <fullName evidence="1">Uncharacterized protein</fullName>
    </submittedName>
</protein>
<dbReference type="AlphaFoldDB" id="A0A4Q4SB55"/>
<reference evidence="2" key="1">
    <citation type="journal article" date="2019" name="bioRxiv">
        <title>Genomics, evolutionary history and diagnostics of the Alternaria alternata species group including apple and Asian pear pathotypes.</title>
        <authorList>
            <person name="Armitage A.D."/>
            <person name="Cockerton H.M."/>
            <person name="Sreenivasaprasad S."/>
            <person name="Woodhall J.W."/>
            <person name="Lane C.R."/>
            <person name="Harrison R.J."/>
            <person name="Clarkson J.P."/>
        </authorList>
    </citation>
    <scope>NUCLEOTIDE SEQUENCE [LARGE SCALE GENOMIC DNA]</scope>
    <source>
        <strain evidence="2">RGR 97.0016</strain>
    </source>
</reference>
<keyword evidence="2" id="KW-1185">Reference proteome</keyword>
<comment type="caution">
    <text evidence="1">The sequence shown here is derived from an EMBL/GenBank/DDBJ whole genome shotgun (WGS) entry which is preliminary data.</text>
</comment>
<sequence length="92" mass="10483">MAEHKTIQKHFPAAFRSMRCLSCGHYATKGKIFRKIIKTISSEAYLGVKTLTLHCKCPGCATAIIIETGPKNRDYRIVKEARSEQRTQEEKK</sequence>
<dbReference type="PANTHER" id="PTHR12111">
    <property type="entry name" value="SPLICING FACTOR YJU2"/>
    <property type="match status" value="1"/>
</dbReference>
<evidence type="ECO:0000313" key="2">
    <source>
        <dbReference type="Proteomes" id="UP000293823"/>
    </source>
</evidence>
<dbReference type="GO" id="GO:0000398">
    <property type="term" value="P:mRNA splicing, via spliceosome"/>
    <property type="evidence" value="ECO:0007669"/>
    <property type="project" value="InterPro"/>
</dbReference>